<keyword evidence="1" id="KW-0472">Membrane</keyword>
<evidence type="ECO:0000256" key="1">
    <source>
        <dbReference type="SAM" id="Phobius"/>
    </source>
</evidence>
<dbReference type="Proteomes" id="UP000435802">
    <property type="component" value="Unassembled WGS sequence"/>
</dbReference>
<keyword evidence="1" id="KW-0812">Transmembrane</keyword>
<keyword evidence="1" id="KW-1133">Transmembrane helix</keyword>
<organism evidence="2 3">
    <name type="scientific">Shinella kummerowiae</name>
    <dbReference type="NCBI Taxonomy" id="417745"/>
    <lineage>
        <taxon>Bacteria</taxon>
        <taxon>Pseudomonadati</taxon>
        <taxon>Pseudomonadota</taxon>
        <taxon>Alphaproteobacteria</taxon>
        <taxon>Hyphomicrobiales</taxon>
        <taxon>Rhizobiaceae</taxon>
        <taxon>Shinella</taxon>
    </lineage>
</organism>
<evidence type="ECO:0008006" key="4">
    <source>
        <dbReference type="Google" id="ProtNLM"/>
    </source>
</evidence>
<proteinExistence type="predicted"/>
<comment type="caution">
    <text evidence="2">The sequence shown here is derived from an EMBL/GenBank/DDBJ whole genome shotgun (WGS) entry which is preliminary data.</text>
</comment>
<protein>
    <recommendedName>
        <fullName evidence="4">DUF4321 domain-containing protein</fullName>
    </recommendedName>
</protein>
<feature type="transmembrane region" description="Helical" evidence="1">
    <location>
        <begin position="55"/>
        <end position="78"/>
    </location>
</feature>
<reference evidence="2 3" key="1">
    <citation type="submission" date="2019-12" db="EMBL/GenBank/DDBJ databases">
        <title>Shinella kummerowiae sp. nov., a symbiotic bacterium isolated from root nodules of the herbal legume Kummerowia stipulacea.</title>
        <authorList>
            <person name="Gao J."/>
        </authorList>
    </citation>
    <scope>NUCLEOTIDE SEQUENCE [LARGE SCALE GENOMIC DNA]</scope>
    <source>
        <strain evidence="2 3">CCBAU 25048</strain>
    </source>
</reference>
<accession>A0A6N8SEC4</accession>
<keyword evidence="3" id="KW-1185">Reference proteome</keyword>
<evidence type="ECO:0000313" key="3">
    <source>
        <dbReference type="Proteomes" id="UP000435802"/>
    </source>
</evidence>
<gene>
    <name evidence="2" type="ORF">GR138_18540</name>
</gene>
<dbReference type="RefSeq" id="WP_160860735.1">
    <property type="nucleotide sequence ID" value="NZ_WUMK01000007.1"/>
</dbReference>
<name>A0A6N8SEC4_9HYPH</name>
<dbReference type="EMBL" id="WUMK01000007">
    <property type="protein sequence ID" value="MXN47199.1"/>
    <property type="molecule type" value="Genomic_DNA"/>
</dbReference>
<dbReference type="AlphaFoldDB" id="A0A6N8SEC4"/>
<sequence length="83" mass="8650">MTSRFLSATVGTVAVGTALGFIVGALTRPTFLGTTLPMGLLFGSHPDDRDFKLQLISHLGITTISGLILSAILALVLVKALKL</sequence>
<evidence type="ECO:0000313" key="2">
    <source>
        <dbReference type="EMBL" id="MXN47199.1"/>
    </source>
</evidence>